<proteinExistence type="predicted"/>
<evidence type="ECO:0000313" key="2">
    <source>
        <dbReference type="EMBL" id="CAD8475432.1"/>
    </source>
</evidence>
<reference evidence="2" key="1">
    <citation type="submission" date="2021-01" db="EMBL/GenBank/DDBJ databases">
        <authorList>
            <person name="Corre E."/>
            <person name="Pelletier E."/>
            <person name="Niang G."/>
            <person name="Scheremetjew M."/>
            <person name="Finn R."/>
            <person name="Kale V."/>
            <person name="Holt S."/>
            <person name="Cochrane G."/>
            <person name="Meng A."/>
            <person name="Brown T."/>
            <person name="Cohen L."/>
        </authorList>
    </citation>
    <scope>NUCLEOTIDE SEQUENCE</scope>
    <source>
        <strain evidence="2">CCMP1374</strain>
    </source>
</reference>
<dbReference type="AlphaFoldDB" id="A0A7S0HGC6"/>
<organism evidence="2">
    <name type="scientific">Phaeocystis antarctica</name>
    <dbReference type="NCBI Taxonomy" id="33657"/>
    <lineage>
        <taxon>Eukaryota</taxon>
        <taxon>Haptista</taxon>
        <taxon>Haptophyta</taxon>
        <taxon>Prymnesiophyceae</taxon>
        <taxon>Phaeocystales</taxon>
        <taxon>Phaeocystaceae</taxon>
        <taxon>Phaeocystis</taxon>
    </lineage>
</organism>
<accession>A0A7S0HGC6</accession>
<dbReference type="EMBL" id="HBEP01007601">
    <property type="protein sequence ID" value="CAD8475432.1"/>
    <property type="molecule type" value="Transcribed_RNA"/>
</dbReference>
<feature type="region of interest" description="Disordered" evidence="1">
    <location>
        <begin position="156"/>
        <end position="180"/>
    </location>
</feature>
<feature type="compositionally biased region" description="Acidic residues" evidence="1">
    <location>
        <begin position="156"/>
        <end position="165"/>
    </location>
</feature>
<evidence type="ECO:0000256" key="1">
    <source>
        <dbReference type="SAM" id="MobiDB-lite"/>
    </source>
</evidence>
<name>A0A7S0HGC6_9EUKA</name>
<gene>
    <name evidence="2" type="ORF">PANT1444_LOCUS4304</name>
</gene>
<sequence length="237" mass="25853">MMGLSKEDEMLTMGPGDMVDAVCRGLTDNDRGAEDEGFSRLYQFMTPQGRTYMAPPPPRSGRLDGVALDFFVDNACDPVFGLVGCDYYTILETTVSPATQTRGGLGTCKVRFESSLHSYLDSQRCTRSDGSSSVGRGAERVALGTGDKALQALVDAEEDEDDDDGQAGGVEAQEPMSGLVNDRQAVAKTRQVQSRTLLFGLEQQRRPPLEGVWLIKEVLPLEQTLFQVINKGSTEDW</sequence>
<protein>
    <submittedName>
        <fullName evidence="2">Uncharacterized protein</fullName>
    </submittedName>
</protein>